<evidence type="ECO:0000256" key="1">
    <source>
        <dbReference type="ARBA" id="ARBA00001917"/>
    </source>
</evidence>
<feature type="signal peptide" evidence="9">
    <location>
        <begin position="1"/>
        <end position="22"/>
    </location>
</feature>
<comment type="cofactor">
    <cofactor evidence="2">
        <name>FAD</name>
        <dbReference type="ChEBI" id="CHEBI:57692"/>
    </cofactor>
</comment>
<sequence length="629" mass="66429">MKIKSIALVLCAIMLFSLSACSDKPSASIKAGTYTAKEKGYGGEVSAAVTVDSTGKITDLKIEGAGETAEVGGKAIPKITEAILKDQTVLVDVVTGATVTSKAALAAVTAAIKSSGVDTESMKAPKKTGADSEKTTEVVIVGCGASGMTAALAAAEKGAKVIVVEQTSSYGGTALMGAEGFFAVGSEQQKKAGDTTTTDDMYDWFMEYNHEKSYSPLTRSWLEMTSGTVDWLAGYGNPATLMENTQLAHEDQIQTYHKFDDKVAGFKNMYDNMLKMGVEVIFDTKVTDLILDSNGKAVGIIGTKNDGGKLKVNSAAVILSSGGFAANPEMLEENVGLSIGEYSLMTAGSTGEGIKMAQSAGAGSYALNIAAYHGAMLPEGNSFAFSPIMMTAAPIWVDNSGARFANEEIVYDFALWGNAAFNAGGSYWAIIDSASAKKFAEEGCPYTHSFMKTILVATALDKSVFPSVVRAPEDIAADPKFVENLDNLANKADWIVKADTIEELAAKMNVPVERLKATIEQYNKAVESKDDSMFNKDSKYLDYSIVEGPFYALSPKVLCEGSLGGISANEKLQAVKDDWTVIPGLYASGNNVGMIYDNSYPVMEGVTLSFALNSGRIAGYSAAEEVLAK</sequence>
<dbReference type="Proteomes" id="UP001519271">
    <property type="component" value="Unassembled WGS sequence"/>
</dbReference>
<organism evidence="11 12">
    <name type="scientific">Youngiibacter multivorans</name>
    <dbReference type="NCBI Taxonomy" id="937251"/>
    <lineage>
        <taxon>Bacteria</taxon>
        <taxon>Bacillati</taxon>
        <taxon>Bacillota</taxon>
        <taxon>Clostridia</taxon>
        <taxon>Eubacteriales</taxon>
        <taxon>Clostridiaceae</taxon>
        <taxon>Youngiibacter</taxon>
    </lineage>
</organism>
<protein>
    <recommendedName>
        <fullName evidence="4">Urocanate reductase</fullName>
        <ecNumber evidence="3">1.3.99.33</ecNumber>
    </recommendedName>
</protein>
<dbReference type="PANTHER" id="PTHR43400">
    <property type="entry name" value="FUMARATE REDUCTASE"/>
    <property type="match status" value="1"/>
</dbReference>
<dbReference type="Pfam" id="PF00890">
    <property type="entry name" value="FAD_binding_2"/>
    <property type="match status" value="1"/>
</dbReference>
<keyword evidence="9" id="KW-0732">Signal</keyword>
<evidence type="ECO:0000313" key="11">
    <source>
        <dbReference type="EMBL" id="MBP1917936.1"/>
    </source>
</evidence>
<dbReference type="InterPro" id="IPR003953">
    <property type="entry name" value="FAD-dep_OxRdtase_2_FAD-bd"/>
</dbReference>
<dbReference type="EC" id="1.3.99.33" evidence="3"/>
<feature type="domain" description="FMN-binding" evidence="10">
    <location>
        <begin position="40"/>
        <end position="115"/>
    </location>
</feature>
<dbReference type="Gene3D" id="3.90.700.10">
    <property type="entry name" value="Succinate dehydrogenase/fumarate reductase flavoprotein, catalytic domain"/>
    <property type="match status" value="1"/>
</dbReference>
<comment type="catalytic activity">
    <reaction evidence="8">
        <text>dihydrourocanate + A = urocanate + AH2</text>
        <dbReference type="Rhea" id="RHEA:36059"/>
        <dbReference type="ChEBI" id="CHEBI:13193"/>
        <dbReference type="ChEBI" id="CHEBI:17499"/>
        <dbReference type="ChEBI" id="CHEBI:27247"/>
        <dbReference type="ChEBI" id="CHEBI:72991"/>
        <dbReference type="EC" id="1.3.99.33"/>
    </reaction>
</comment>
<evidence type="ECO:0000256" key="4">
    <source>
        <dbReference type="ARBA" id="ARBA00015872"/>
    </source>
</evidence>
<evidence type="ECO:0000256" key="5">
    <source>
        <dbReference type="ARBA" id="ARBA00022630"/>
    </source>
</evidence>
<feature type="chain" id="PRO_5046660031" description="Urocanate reductase" evidence="9">
    <location>
        <begin position="23"/>
        <end position="629"/>
    </location>
</feature>
<dbReference type="Gene3D" id="3.90.1010.20">
    <property type="match status" value="1"/>
</dbReference>
<accession>A0ABS4G070</accession>
<dbReference type="InterPro" id="IPR036188">
    <property type="entry name" value="FAD/NAD-bd_sf"/>
</dbReference>
<proteinExistence type="predicted"/>
<gene>
    <name evidence="11" type="ORF">J2Z34_000407</name>
</gene>
<keyword evidence="12" id="KW-1185">Reference proteome</keyword>
<evidence type="ECO:0000256" key="3">
    <source>
        <dbReference type="ARBA" id="ARBA00013137"/>
    </source>
</evidence>
<dbReference type="GO" id="GO:0016491">
    <property type="term" value="F:oxidoreductase activity"/>
    <property type="evidence" value="ECO:0007669"/>
    <property type="project" value="UniProtKB-KW"/>
</dbReference>
<keyword evidence="7 11" id="KW-0560">Oxidoreductase</keyword>
<dbReference type="InterPro" id="IPR007329">
    <property type="entry name" value="FMN-bd"/>
</dbReference>
<dbReference type="PROSITE" id="PS51257">
    <property type="entry name" value="PROKAR_LIPOPROTEIN"/>
    <property type="match status" value="1"/>
</dbReference>
<dbReference type="Pfam" id="PF04205">
    <property type="entry name" value="FMN_bind"/>
    <property type="match status" value="1"/>
</dbReference>
<dbReference type="InterPro" id="IPR027477">
    <property type="entry name" value="Succ_DH/fumarate_Rdtase_cat_sf"/>
</dbReference>
<name>A0ABS4G070_9CLOT</name>
<dbReference type="Gene3D" id="3.50.50.60">
    <property type="entry name" value="FAD/NAD(P)-binding domain"/>
    <property type="match status" value="1"/>
</dbReference>
<evidence type="ECO:0000259" key="10">
    <source>
        <dbReference type="SMART" id="SM00900"/>
    </source>
</evidence>
<evidence type="ECO:0000256" key="6">
    <source>
        <dbReference type="ARBA" id="ARBA00022827"/>
    </source>
</evidence>
<keyword evidence="5" id="KW-0285">Flavoprotein</keyword>
<comment type="caution">
    <text evidence="11">The sequence shown here is derived from an EMBL/GenBank/DDBJ whole genome shotgun (WGS) entry which is preliminary data.</text>
</comment>
<dbReference type="PANTHER" id="PTHR43400:SF10">
    <property type="entry name" value="3-OXOSTEROID 1-DEHYDROGENASE"/>
    <property type="match status" value="1"/>
</dbReference>
<dbReference type="InterPro" id="IPR050315">
    <property type="entry name" value="FAD-oxidoreductase_2"/>
</dbReference>
<dbReference type="SUPFAM" id="SSF56425">
    <property type="entry name" value="Succinate dehydrogenase/fumarate reductase flavoprotein, catalytic domain"/>
    <property type="match status" value="1"/>
</dbReference>
<evidence type="ECO:0000256" key="8">
    <source>
        <dbReference type="ARBA" id="ARBA00049922"/>
    </source>
</evidence>
<dbReference type="SMART" id="SM00900">
    <property type="entry name" value="FMN_bind"/>
    <property type="match status" value="1"/>
</dbReference>
<comment type="cofactor">
    <cofactor evidence="1">
        <name>FMN</name>
        <dbReference type="ChEBI" id="CHEBI:58210"/>
    </cofactor>
</comment>
<evidence type="ECO:0000313" key="12">
    <source>
        <dbReference type="Proteomes" id="UP001519271"/>
    </source>
</evidence>
<reference evidence="11 12" key="1">
    <citation type="submission" date="2021-03" db="EMBL/GenBank/DDBJ databases">
        <title>Genomic Encyclopedia of Type Strains, Phase IV (KMG-IV): sequencing the most valuable type-strain genomes for metagenomic binning, comparative biology and taxonomic classification.</title>
        <authorList>
            <person name="Goeker M."/>
        </authorList>
    </citation>
    <scope>NUCLEOTIDE SEQUENCE [LARGE SCALE GENOMIC DNA]</scope>
    <source>
        <strain evidence="11 12">DSM 6139</strain>
    </source>
</reference>
<dbReference type="RefSeq" id="WP_209458184.1">
    <property type="nucleotide sequence ID" value="NZ_JAGGKC010000002.1"/>
</dbReference>
<evidence type="ECO:0000256" key="9">
    <source>
        <dbReference type="SAM" id="SignalP"/>
    </source>
</evidence>
<dbReference type="EMBL" id="JAGGKC010000002">
    <property type="protein sequence ID" value="MBP1917936.1"/>
    <property type="molecule type" value="Genomic_DNA"/>
</dbReference>
<evidence type="ECO:0000256" key="7">
    <source>
        <dbReference type="ARBA" id="ARBA00023002"/>
    </source>
</evidence>
<dbReference type="SUPFAM" id="SSF51905">
    <property type="entry name" value="FAD/NAD(P)-binding domain"/>
    <property type="match status" value="1"/>
</dbReference>
<evidence type="ECO:0000256" key="2">
    <source>
        <dbReference type="ARBA" id="ARBA00001974"/>
    </source>
</evidence>
<keyword evidence="6" id="KW-0274">FAD</keyword>